<dbReference type="Proteomes" id="UP000332933">
    <property type="component" value="Unassembled WGS sequence"/>
</dbReference>
<dbReference type="Pfam" id="PF00225">
    <property type="entry name" value="Kinesin"/>
    <property type="match status" value="1"/>
</dbReference>
<dbReference type="SUPFAM" id="SSF58113">
    <property type="entry name" value="Apolipoprotein A-I"/>
    <property type="match status" value="1"/>
</dbReference>
<keyword evidence="2 5" id="KW-0547">Nucleotide-binding</keyword>
<dbReference type="SUPFAM" id="SSF52540">
    <property type="entry name" value="P-loop containing nucleoside triphosphate hydrolases"/>
    <property type="match status" value="1"/>
</dbReference>
<evidence type="ECO:0000256" key="2">
    <source>
        <dbReference type="ARBA" id="ARBA00022741"/>
    </source>
</evidence>
<dbReference type="GO" id="GO:0007018">
    <property type="term" value="P:microtubule-based movement"/>
    <property type="evidence" value="ECO:0007669"/>
    <property type="project" value="InterPro"/>
</dbReference>
<dbReference type="InterPro" id="IPR027417">
    <property type="entry name" value="P-loop_NTPase"/>
</dbReference>
<keyword evidence="3 5" id="KW-0067">ATP-binding</keyword>
<dbReference type="SMART" id="SM00129">
    <property type="entry name" value="KISc"/>
    <property type="match status" value="1"/>
</dbReference>
<feature type="binding site" evidence="5">
    <location>
        <begin position="112"/>
        <end position="119"/>
    </location>
    <ligand>
        <name>ATP</name>
        <dbReference type="ChEBI" id="CHEBI:30616"/>
    </ligand>
</feature>
<dbReference type="GO" id="GO:0005874">
    <property type="term" value="C:microtubule"/>
    <property type="evidence" value="ECO:0007669"/>
    <property type="project" value="UniProtKB-KW"/>
</dbReference>
<evidence type="ECO:0000256" key="4">
    <source>
        <dbReference type="ARBA" id="ARBA00023175"/>
    </source>
</evidence>
<name>A0A485L4E7_9STRA</name>
<evidence type="ECO:0000259" key="8">
    <source>
        <dbReference type="PROSITE" id="PS50067"/>
    </source>
</evidence>
<evidence type="ECO:0000256" key="3">
    <source>
        <dbReference type="ARBA" id="ARBA00022840"/>
    </source>
</evidence>
<keyword evidence="1" id="KW-0493">Microtubule</keyword>
<dbReference type="GO" id="GO:0005634">
    <property type="term" value="C:nucleus"/>
    <property type="evidence" value="ECO:0007669"/>
    <property type="project" value="TreeGrafter"/>
</dbReference>
<dbReference type="PANTHER" id="PTHR24115:SF1008">
    <property type="entry name" value="KINESIN-LIKE PROTEIN SUBITO"/>
    <property type="match status" value="1"/>
</dbReference>
<keyword evidence="6" id="KW-0175">Coiled coil</keyword>
<reference evidence="10 11" key="1">
    <citation type="submission" date="2019-03" db="EMBL/GenBank/DDBJ databases">
        <authorList>
            <person name="Gaulin E."/>
            <person name="Dumas B."/>
        </authorList>
    </citation>
    <scope>NUCLEOTIDE SEQUENCE [LARGE SCALE GENOMIC DNA]</scope>
    <source>
        <strain evidence="10">CBS 568.67</strain>
    </source>
</reference>
<evidence type="ECO:0000256" key="7">
    <source>
        <dbReference type="SAM" id="MobiDB-lite"/>
    </source>
</evidence>
<dbReference type="OrthoDB" id="123929at2759"/>
<dbReference type="InterPro" id="IPR036961">
    <property type="entry name" value="Kinesin_motor_dom_sf"/>
</dbReference>
<dbReference type="AlphaFoldDB" id="A0A485L4E7"/>
<feature type="domain" description="Kinesin motor" evidence="8">
    <location>
        <begin position="31"/>
        <end position="350"/>
    </location>
</feature>
<dbReference type="InterPro" id="IPR001752">
    <property type="entry name" value="Kinesin_motor_dom"/>
</dbReference>
<organism evidence="10 11">
    <name type="scientific">Aphanomyces stellatus</name>
    <dbReference type="NCBI Taxonomy" id="120398"/>
    <lineage>
        <taxon>Eukaryota</taxon>
        <taxon>Sar</taxon>
        <taxon>Stramenopiles</taxon>
        <taxon>Oomycota</taxon>
        <taxon>Saprolegniomycetes</taxon>
        <taxon>Saprolegniales</taxon>
        <taxon>Verrucalvaceae</taxon>
        <taxon>Aphanomyces</taxon>
    </lineage>
</organism>
<accession>A0A485L4E7</accession>
<dbReference type="EMBL" id="VJMH01005636">
    <property type="protein sequence ID" value="KAF0693860.1"/>
    <property type="molecule type" value="Genomic_DNA"/>
</dbReference>
<evidence type="ECO:0000256" key="1">
    <source>
        <dbReference type="ARBA" id="ARBA00022701"/>
    </source>
</evidence>
<dbReference type="EMBL" id="CAADRA010005657">
    <property type="protein sequence ID" value="VFT92011.1"/>
    <property type="molecule type" value="Genomic_DNA"/>
</dbReference>
<dbReference type="Gene3D" id="3.40.850.10">
    <property type="entry name" value="Kinesin motor domain"/>
    <property type="match status" value="1"/>
</dbReference>
<dbReference type="Gene3D" id="1.20.5.340">
    <property type="match status" value="1"/>
</dbReference>
<dbReference type="GO" id="GO:0005524">
    <property type="term" value="F:ATP binding"/>
    <property type="evidence" value="ECO:0007669"/>
    <property type="project" value="UniProtKB-UniRule"/>
</dbReference>
<evidence type="ECO:0000313" key="9">
    <source>
        <dbReference type="EMBL" id="KAF0693860.1"/>
    </source>
</evidence>
<reference evidence="9" key="2">
    <citation type="submission" date="2019-06" db="EMBL/GenBank/DDBJ databases">
        <title>Genomics analysis of Aphanomyces spp. identifies a new class of oomycete effector associated with host adaptation.</title>
        <authorList>
            <person name="Gaulin E."/>
        </authorList>
    </citation>
    <scope>NUCLEOTIDE SEQUENCE</scope>
    <source>
        <strain evidence="9">CBS 578.67</strain>
    </source>
</reference>
<feature type="region of interest" description="Disordered" evidence="7">
    <location>
        <begin position="390"/>
        <end position="464"/>
    </location>
</feature>
<proteinExistence type="inferred from homology"/>
<dbReference type="PROSITE" id="PS50067">
    <property type="entry name" value="KINESIN_MOTOR_2"/>
    <property type="match status" value="1"/>
</dbReference>
<dbReference type="GO" id="GO:0003777">
    <property type="term" value="F:microtubule motor activity"/>
    <property type="evidence" value="ECO:0007669"/>
    <property type="project" value="InterPro"/>
</dbReference>
<keyword evidence="4 5" id="KW-0505">Motor protein</keyword>
<evidence type="ECO:0000256" key="6">
    <source>
        <dbReference type="SAM" id="Coils"/>
    </source>
</evidence>
<dbReference type="GO" id="GO:0005871">
    <property type="term" value="C:kinesin complex"/>
    <property type="evidence" value="ECO:0007669"/>
    <property type="project" value="TreeGrafter"/>
</dbReference>
<keyword evidence="11" id="KW-1185">Reference proteome</keyword>
<dbReference type="InterPro" id="IPR027640">
    <property type="entry name" value="Kinesin-like_fam"/>
</dbReference>
<protein>
    <submittedName>
        <fullName evidence="10">Aste57867_15202 protein</fullName>
    </submittedName>
</protein>
<dbReference type="PANTHER" id="PTHR24115">
    <property type="entry name" value="KINESIN-RELATED"/>
    <property type="match status" value="1"/>
</dbReference>
<dbReference type="GO" id="GO:0008017">
    <property type="term" value="F:microtubule binding"/>
    <property type="evidence" value="ECO:0007669"/>
    <property type="project" value="InterPro"/>
</dbReference>
<gene>
    <name evidence="10" type="primary">Aste57867_15202</name>
    <name evidence="9" type="ORF">As57867_015146</name>
    <name evidence="10" type="ORF">ASTE57867_15202</name>
</gene>
<feature type="coiled-coil region" evidence="6">
    <location>
        <begin position="491"/>
        <end position="604"/>
    </location>
</feature>
<dbReference type="PRINTS" id="PR00380">
    <property type="entry name" value="KINESINHEAVY"/>
</dbReference>
<feature type="compositionally biased region" description="Polar residues" evidence="7">
    <location>
        <begin position="431"/>
        <end position="442"/>
    </location>
</feature>
<evidence type="ECO:0000313" key="11">
    <source>
        <dbReference type="Proteomes" id="UP000332933"/>
    </source>
</evidence>
<evidence type="ECO:0000313" key="10">
    <source>
        <dbReference type="EMBL" id="VFT92011.1"/>
    </source>
</evidence>
<sequence>MITDLMTETEQDIQRKLSYSAALPVSKPGDKVQIYVRLRPTTEDTGTFQILSDTCLVANPPRTSRVTESVSSFHFSQVFKPETNQRELFEQTAYPIIQEALEGKNGLVFAYGVTNSGKTYTILGNAEQPGILPETFETLFKKSENFQITASYLEIYNEKVYDLLAAGPRRTFLQLLEKDGCVYVKDLEERPIKSFEEAKLMLESGQKNRQIGETKCNTDSSRSHCVFSLQLYQNDKPDAVFSKISIVDLAGCERGAKTGASGLRLQEASKINGSLMNLNRCLETLRYNQLHPKSERPVPFRSSKLTRMFQESLAGKQAGRIIMIVAVNPSVEEFDETLRTLQYSAIAKEVVTAPSKVVSRRYAAPSSCRSRSRVMDDGGSPSILKMEYGTDGHKKRKRPSIAASRDILAPQKSPDVPAVRSRASIAKDRSSIANKPPSTSRTRVQKKAEQTTAIHSRTKPKTAAVAPVNGPAFKKRVTVPATVVEVLTRDDDVQEQEVMLLRTEVEQLKDELQAKEAEYVQQEIHVRRELVNELNKQLDGMKASYEAKLEELRGELETANQANEKLAQEKTYFEGLCEKLQEQIDECEDEIRRIEARHAEELQELQTF</sequence>
<dbReference type="GO" id="GO:0016887">
    <property type="term" value="F:ATP hydrolysis activity"/>
    <property type="evidence" value="ECO:0007669"/>
    <property type="project" value="TreeGrafter"/>
</dbReference>
<evidence type="ECO:0000256" key="5">
    <source>
        <dbReference type="PROSITE-ProRule" id="PRU00283"/>
    </source>
</evidence>
<comment type="similarity">
    <text evidence="5">Belongs to the TRAFAC class myosin-kinesin ATPase superfamily. Kinesin family.</text>
</comment>